<proteinExistence type="predicted"/>
<name>A0A0H5RAA9_9EUKA</name>
<dbReference type="EMBL" id="HACM01010289">
    <property type="protein sequence ID" value="CRZ10731.1"/>
    <property type="molecule type" value="Transcribed_RNA"/>
</dbReference>
<dbReference type="AlphaFoldDB" id="A0A0H5RAA9"/>
<sequence length="691" mass="77213">MFGRLWRRVLRRRRKAAAVGSVTDPTIMGDIIVPPPHINHTHMGLGHVEGALNRSSTTTPYPMTITAHHDRPATSLVWLAVVNGCRRFTSSCSDPEPGTTITGLQVQLSRQAITQLASHNPNNTIMPSLPQEYILQVIGDIGPLPQLLLTLVDDLTNASASFISKSDEDLGLETDNASRVRYVHTLLVRTMMAANFISSAFLLEMVQGRHGNQLQTLSVILAWSIYDQHRQSHHTCPAVDHSIASPSCRICRQFISGFETFLRTHIAGHFTKHVQKALLLIAVQPDLVNYMKQCPPFNTTTSVHPVIEYGPVVRPTIWNAYIMALLSAPYDCAHHGLADLLSLIDSVRNCDIILSSEPDWFMFLIALYDIWQSNSVIAAQILEIISTIQTHQFVTADDYPKLFRSVLQRAVGSVGPEMATRIVIGTIQKLDRKHFPQDEFDTKQWTNLLNLLSVVKETVLVKSSNTSLDGPLQNVLSLSLGKDGTLNPIDSTLIKSTLRLLKVLGCDEEYQDSTPGSPAEHALHQKAAEFSRFFEDVQLFTTLYSLKLRQPSNYLATVEIMFEFNRNSECPSKRLQAIGHLSRLFSPQGEDTIDVVETFLSNQTPLATSDHTGCLSLRQIKDVTAVGEHWRFGGRFTGWTGRSLCSRLEELGLSRQRSIRIGIFLQGTGYIAPVIYKNKQFMFSRDLFTLT</sequence>
<reference evidence="1" key="1">
    <citation type="submission" date="2015-04" db="EMBL/GenBank/DDBJ databases">
        <title>The genome sequence of the plant pathogenic Rhizarian Plasmodiophora brassicae reveals insights in its biotrophic life cycle and the origin of chitin synthesis.</title>
        <authorList>
            <person name="Schwelm A."/>
            <person name="Fogelqvist J."/>
            <person name="Knaust A."/>
            <person name="Julke S."/>
            <person name="Lilja T."/>
            <person name="Dhandapani V."/>
            <person name="Bonilla-Rosso G."/>
            <person name="Karlsson M."/>
            <person name="Shevchenko A."/>
            <person name="Choi S.R."/>
            <person name="Kim H.G."/>
            <person name="Park J.Y."/>
            <person name="Lim Y.P."/>
            <person name="Ludwig-Muller J."/>
            <person name="Dixelius C."/>
        </authorList>
    </citation>
    <scope>NUCLEOTIDE SEQUENCE</scope>
    <source>
        <tissue evidence="1">Potato root galls</tissue>
    </source>
</reference>
<organism evidence="1">
    <name type="scientific">Spongospora subterranea</name>
    <dbReference type="NCBI Taxonomy" id="70186"/>
    <lineage>
        <taxon>Eukaryota</taxon>
        <taxon>Sar</taxon>
        <taxon>Rhizaria</taxon>
        <taxon>Endomyxa</taxon>
        <taxon>Phytomyxea</taxon>
        <taxon>Plasmodiophorida</taxon>
        <taxon>Plasmodiophoridae</taxon>
        <taxon>Spongospora</taxon>
    </lineage>
</organism>
<evidence type="ECO:0000313" key="1">
    <source>
        <dbReference type="EMBL" id="CRZ10731.1"/>
    </source>
</evidence>
<accession>A0A0H5RAA9</accession>
<protein>
    <submittedName>
        <fullName evidence="1">Uncharacterized protein</fullName>
    </submittedName>
</protein>